<dbReference type="RefSeq" id="WP_154426528.1">
    <property type="nucleotide sequence ID" value="NZ_VUNN01000026.1"/>
</dbReference>
<name>A0A7X2TR24_9SPIO</name>
<dbReference type="SMART" id="SM00448">
    <property type="entry name" value="REC"/>
    <property type="match status" value="1"/>
</dbReference>
<dbReference type="PROSITE" id="PS50110">
    <property type="entry name" value="RESPONSE_REGULATORY"/>
    <property type="match status" value="1"/>
</dbReference>
<dbReference type="SUPFAM" id="SSF52172">
    <property type="entry name" value="CheY-like"/>
    <property type="match status" value="1"/>
</dbReference>
<dbReference type="InterPro" id="IPR011006">
    <property type="entry name" value="CheY-like_superfamily"/>
</dbReference>
<sequence length="256" mass="29592">MKVVVLDDEELALENLIECVEKCKPDAEVVGFQYSEDVLDYLETNTCDCAFLDIEMSGMNGVNLAKILKEKNRNINIIFSTGFSEYRGDAFDMHASGYILKPITVEKVKKELENLRYPIKDESRITIKCFGNFEVYIDSKPVQFRYNKTKELLAYLIDRKGALCTNDEIMVALFEDDNHDIYLRTLRKDLIDTFSDKGLNGVFNQQRGKLGIIADKVKCDYYNWCNGNRIGNEYRGEYMMQYSWAEDTNGLLENSK</sequence>
<dbReference type="InterPro" id="IPR036388">
    <property type="entry name" value="WH-like_DNA-bd_sf"/>
</dbReference>
<dbReference type="GO" id="GO:0003677">
    <property type="term" value="F:DNA binding"/>
    <property type="evidence" value="ECO:0007669"/>
    <property type="project" value="UniProtKB-KW"/>
</dbReference>
<dbReference type="GO" id="GO:0000160">
    <property type="term" value="P:phosphorelay signal transduction system"/>
    <property type="evidence" value="ECO:0007669"/>
    <property type="project" value="InterPro"/>
</dbReference>
<feature type="modified residue" description="4-aspartylphosphate" evidence="3">
    <location>
        <position position="53"/>
    </location>
</feature>
<evidence type="ECO:0000259" key="4">
    <source>
        <dbReference type="PROSITE" id="PS50110"/>
    </source>
</evidence>
<dbReference type="Gene3D" id="3.40.50.2300">
    <property type="match status" value="1"/>
</dbReference>
<evidence type="ECO:0000256" key="1">
    <source>
        <dbReference type="ARBA" id="ARBA00022553"/>
    </source>
</evidence>
<dbReference type="GO" id="GO:0006355">
    <property type="term" value="P:regulation of DNA-templated transcription"/>
    <property type="evidence" value="ECO:0007669"/>
    <property type="project" value="InterPro"/>
</dbReference>
<evidence type="ECO:0000256" key="3">
    <source>
        <dbReference type="PROSITE-ProRule" id="PRU00169"/>
    </source>
</evidence>
<dbReference type="SUPFAM" id="SSF46894">
    <property type="entry name" value="C-terminal effector domain of the bipartite response regulators"/>
    <property type="match status" value="1"/>
</dbReference>
<dbReference type="PANTHER" id="PTHR44591">
    <property type="entry name" value="STRESS RESPONSE REGULATOR PROTEIN 1"/>
    <property type="match status" value="1"/>
</dbReference>
<dbReference type="AlphaFoldDB" id="A0A7X2TR24"/>
<evidence type="ECO:0000313" key="5">
    <source>
        <dbReference type="EMBL" id="MSU07099.1"/>
    </source>
</evidence>
<feature type="domain" description="Response regulatory" evidence="4">
    <location>
        <begin position="2"/>
        <end position="116"/>
    </location>
</feature>
<dbReference type="InterPro" id="IPR001789">
    <property type="entry name" value="Sig_transdc_resp-reg_receiver"/>
</dbReference>
<organism evidence="5 6">
    <name type="scientific">Bullifex porci</name>
    <dbReference type="NCBI Taxonomy" id="2606638"/>
    <lineage>
        <taxon>Bacteria</taxon>
        <taxon>Pseudomonadati</taxon>
        <taxon>Spirochaetota</taxon>
        <taxon>Spirochaetia</taxon>
        <taxon>Spirochaetales</taxon>
        <taxon>Spirochaetaceae</taxon>
        <taxon>Bullifex</taxon>
    </lineage>
</organism>
<dbReference type="InterPro" id="IPR050595">
    <property type="entry name" value="Bact_response_regulator"/>
</dbReference>
<dbReference type="EMBL" id="VUNN01000026">
    <property type="protein sequence ID" value="MSU07099.1"/>
    <property type="molecule type" value="Genomic_DNA"/>
</dbReference>
<dbReference type="InterPro" id="IPR016032">
    <property type="entry name" value="Sig_transdc_resp-reg_C-effctor"/>
</dbReference>
<comment type="caution">
    <text evidence="5">The sequence shown here is derived from an EMBL/GenBank/DDBJ whole genome shotgun (WGS) entry which is preliminary data.</text>
</comment>
<accession>A0A7X2TR24</accession>
<dbReference type="PANTHER" id="PTHR44591:SF3">
    <property type="entry name" value="RESPONSE REGULATORY DOMAIN-CONTAINING PROTEIN"/>
    <property type="match status" value="1"/>
</dbReference>
<dbReference type="Pfam" id="PF00072">
    <property type="entry name" value="Response_reg"/>
    <property type="match status" value="1"/>
</dbReference>
<protein>
    <submittedName>
        <fullName evidence="5">Response regulator</fullName>
    </submittedName>
</protein>
<evidence type="ECO:0000256" key="2">
    <source>
        <dbReference type="ARBA" id="ARBA00023125"/>
    </source>
</evidence>
<proteinExistence type="predicted"/>
<keyword evidence="6" id="KW-1185">Reference proteome</keyword>
<evidence type="ECO:0000313" key="6">
    <source>
        <dbReference type="Proteomes" id="UP000460549"/>
    </source>
</evidence>
<reference evidence="5 6" key="1">
    <citation type="submission" date="2019-08" db="EMBL/GenBank/DDBJ databases">
        <title>In-depth cultivation of the pig gut microbiome towards novel bacterial diversity and tailored functional studies.</title>
        <authorList>
            <person name="Wylensek D."/>
            <person name="Hitch T.C.A."/>
            <person name="Clavel T."/>
        </authorList>
    </citation>
    <scope>NUCLEOTIDE SEQUENCE [LARGE SCALE GENOMIC DNA]</scope>
    <source>
        <strain evidence="5 6">NM-380-WT-3C1</strain>
    </source>
</reference>
<keyword evidence="2" id="KW-0238">DNA-binding</keyword>
<dbReference type="Gene3D" id="1.10.10.10">
    <property type="entry name" value="Winged helix-like DNA-binding domain superfamily/Winged helix DNA-binding domain"/>
    <property type="match status" value="1"/>
</dbReference>
<keyword evidence="1 3" id="KW-0597">Phosphoprotein</keyword>
<gene>
    <name evidence="5" type="ORF">FYJ80_10035</name>
</gene>
<dbReference type="Proteomes" id="UP000460549">
    <property type="component" value="Unassembled WGS sequence"/>
</dbReference>